<organism evidence="1 2">
    <name type="scientific">Strongylus vulgaris</name>
    <name type="common">Blood worm</name>
    <dbReference type="NCBI Taxonomy" id="40348"/>
    <lineage>
        <taxon>Eukaryota</taxon>
        <taxon>Metazoa</taxon>
        <taxon>Ecdysozoa</taxon>
        <taxon>Nematoda</taxon>
        <taxon>Chromadorea</taxon>
        <taxon>Rhabditida</taxon>
        <taxon>Rhabditina</taxon>
        <taxon>Rhabditomorpha</taxon>
        <taxon>Strongyloidea</taxon>
        <taxon>Strongylidae</taxon>
        <taxon>Strongylus</taxon>
    </lineage>
</organism>
<evidence type="ECO:0000313" key="1">
    <source>
        <dbReference type="EMBL" id="VDM65922.1"/>
    </source>
</evidence>
<reference evidence="1 2" key="1">
    <citation type="submission" date="2018-11" db="EMBL/GenBank/DDBJ databases">
        <authorList>
            <consortium name="Pathogen Informatics"/>
        </authorList>
    </citation>
    <scope>NUCLEOTIDE SEQUENCE [LARGE SCALE GENOMIC DNA]</scope>
</reference>
<dbReference type="AlphaFoldDB" id="A0A3P7KDF0"/>
<dbReference type="GO" id="GO:0005739">
    <property type="term" value="C:mitochondrion"/>
    <property type="evidence" value="ECO:0007669"/>
    <property type="project" value="TreeGrafter"/>
</dbReference>
<dbReference type="InterPro" id="IPR011990">
    <property type="entry name" value="TPR-like_helical_dom_sf"/>
</dbReference>
<dbReference type="InterPro" id="IPR049039">
    <property type="entry name" value="RMD1-3_a_helical_rpt"/>
</dbReference>
<dbReference type="GO" id="GO:0008017">
    <property type="term" value="F:microtubule binding"/>
    <property type="evidence" value="ECO:0007669"/>
    <property type="project" value="TreeGrafter"/>
</dbReference>
<dbReference type="PANTHER" id="PTHR16056:SF36">
    <property type="entry name" value="TETRATRICOPEPTIDE REPEAT PROTEIN"/>
    <property type="match status" value="1"/>
</dbReference>
<dbReference type="SUPFAM" id="SSF48452">
    <property type="entry name" value="TPR-like"/>
    <property type="match status" value="1"/>
</dbReference>
<sequence length="155" mass="17281">MWSGYGAVVAFMVWIETRTSANTIRGGISPKYLNEAIALNAESYEFLHMRGRLAYQVSTLGTMERTVARAIGCLPETSLQQALEDLLAAENASPNEIENVFFLGKTYDALGDYKNAEIYLKKVLTIPTDPNCMVELEYAQEAREMLNGPNYSHDS</sequence>
<dbReference type="GO" id="GO:0005876">
    <property type="term" value="C:spindle microtubule"/>
    <property type="evidence" value="ECO:0007669"/>
    <property type="project" value="TreeGrafter"/>
</dbReference>
<proteinExistence type="predicted"/>
<dbReference type="OrthoDB" id="5838873at2759"/>
<dbReference type="EMBL" id="UYYB01001683">
    <property type="protein sequence ID" value="VDM65922.1"/>
    <property type="molecule type" value="Genomic_DNA"/>
</dbReference>
<accession>A0A3P7KDF0</accession>
<gene>
    <name evidence="1" type="ORF">SVUK_LOCUS920</name>
</gene>
<dbReference type="Pfam" id="PF21033">
    <property type="entry name" value="RMD1-3"/>
    <property type="match status" value="1"/>
</dbReference>
<dbReference type="Gene3D" id="1.25.40.10">
    <property type="entry name" value="Tetratricopeptide repeat domain"/>
    <property type="match status" value="1"/>
</dbReference>
<name>A0A3P7KDF0_STRVU</name>
<dbReference type="Proteomes" id="UP000270094">
    <property type="component" value="Unassembled WGS sequence"/>
</dbReference>
<protein>
    <submittedName>
        <fullName evidence="1">Uncharacterized protein</fullName>
    </submittedName>
</protein>
<dbReference type="GO" id="GO:0097431">
    <property type="term" value="C:mitotic spindle pole"/>
    <property type="evidence" value="ECO:0007669"/>
    <property type="project" value="TreeGrafter"/>
</dbReference>
<evidence type="ECO:0000313" key="2">
    <source>
        <dbReference type="Proteomes" id="UP000270094"/>
    </source>
</evidence>
<keyword evidence="2" id="KW-1185">Reference proteome</keyword>
<dbReference type="PANTHER" id="PTHR16056">
    <property type="entry name" value="REGULATOR OF MICROTUBULE DYNAMICS PROTEIN"/>
    <property type="match status" value="1"/>
</dbReference>